<proteinExistence type="predicted"/>
<dbReference type="EMBL" id="JANIEX010000835">
    <property type="protein sequence ID" value="KAJ3562757.1"/>
    <property type="molecule type" value="Genomic_DNA"/>
</dbReference>
<protein>
    <submittedName>
        <fullName evidence="1">Uncharacterized protein</fullName>
    </submittedName>
</protein>
<evidence type="ECO:0000313" key="2">
    <source>
        <dbReference type="Proteomes" id="UP001213000"/>
    </source>
</evidence>
<organism evidence="1 2">
    <name type="scientific">Leucocoprinus birnbaumii</name>
    <dbReference type="NCBI Taxonomy" id="56174"/>
    <lineage>
        <taxon>Eukaryota</taxon>
        <taxon>Fungi</taxon>
        <taxon>Dikarya</taxon>
        <taxon>Basidiomycota</taxon>
        <taxon>Agaricomycotina</taxon>
        <taxon>Agaricomycetes</taxon>
        <taxon>Agaricomycetidae</taxon>
        <taxon>Agaricales</taxon>
        <taxon>Agaricineae</taxon>
        <taxon>Agaricaceae</taxon>
        <taxon>Leucocoprinus</taxon>
    </lineage>
</organism>
<sequence>MQQRPAHLPPPPTLHILDGIHFHLHARGLCSLKPRNLSRTSEFSAPSSSTASSKAETLTCWTATSHTTPDSTSTPTNPFAIYHPSLTPSSGVQYIRHTSREPRQTANSVYPFLK</sequence>
<name>A0AAD5VKH8_9AGAR</name>
<reference evidence="1" key="1">
    <citation type="submission" date="2022-07" db="EMBL/GenBank/DDBJ databases">
        <title>Genome Sequence of Leucocoprinus birnbaumii.</title>
        <authorList>
            <person name="Buettner E."/>
        </authorList>
    </citation>
    <scope>NUCLEOTIDE SEQUENCE</scope>
    <source>
        <strain evidence="1">VT141</strain>
    </source>
</reference>
<dbReference type="AlphaFoldDB" id="A0AAD5VKH8"/>
<dbReference type="Proteomes" id="UP001213000">
    <property type="component" value="Unassembled WGS sequence"/>
</dbReference>
<comment type="caution">
    <text evidence="1">The sequence shown here is derived from an EMBL/GenBank/DDBJ whole genome shotgun (WGS) entry which is preliminary data.</text>
</comment>
<evidence type="ECO:0000313" key="1">
    <source>
        <dbReference type="EMBL" id="KAJ3562757.1"/>
    </source>
</evidence>
<keyword evidence="2" id="KW-1185">Reference proteome</keyword>
<gene>
    <name evidence="1" type="ORF">NP233_g9381</name>
</gene>
<accession>A0AAD5VKH8</accession>